<dbReference type="SUPFAM" id="SSF46689">
    <property type="entry name" value="Homeodomain-like"/>
    <property type="match status" value="1"/>
</dbReference>
<dbReference type="InterPro" id="IPR001005">
    <property type="entry name" value="SANT/Myb"/>
</dbReference>
<dbReference type="InterPro" id="IPR050187">
    <property type="entry name" value="Lipid_Phosphate_FormReg"/>
</dbReference>
<evidence type="ECO:0000256" key="4">
    <source>
        <dbReference type="ARBA" id="ARBA00022777"/>
    </source>
</evidence>
<evidence type="ECO:0000313" key="13">
    <source>
        <dbReference type="Proteomes" id="UP000239757"/>
    </source>
</evidence>
<dbReference type="InterPro" id="IPR017930">
    <property type="entry name" value="Myb_dom"/>
</dbReference>
<evidence type="ECO:0000256" key="1">
    <source>
        <dbReference type="ARBA" id="ARBA00004123"/>
    </source>
</evidence>
<accession>A0A2P5XN86</accession>
<evidence type="ECO:0008006" key="14">
    <source>
        <dbReference type="Google" id="ProtNLM"/>
    </source>
</evidence>
<evidence type="ECO:0000256" key="8">
    <source>
        <dbReference type="ARBA" id="ARBA00023242"/>
    </source>
</evidence>
<dbReference type="GO" id="GO:0005634">
    <property type="term" value="C:nucleus"/>
    <property type="evidence" value="ECO:0007669"/>
    <property type="project" value="UniProtKB-SubCell"/>
</dbReference>
<dbReference type="Pfam" id="PF24904">
    <property type="entry name" value="RVE6"/>
    <property type="match status" value="1"/>
</dbReference>
<keyword evidence="7" id="KW-0804">Transcription</keyword>
<dbReference type="Pfam" id="PF19279">
    <property type="entry name" value="YegS_C"/>
    <property type="match status" value="1"/>
</dbReference>
<dbReference type="Gene3D" id="1.10.10.60">
    <property type="entry name" value="Homeodomain-like"/>
    <property type="match status" value="1"/>
</dbReference>
<dbReference type="InterPro" id="IPR001206">
    <property type="entry name" value="Diacylglycerol_kinase_cat_dom"/>
</dbReference>
<dbReference type="OrthoDB" id="118550at2759"/>
<dbReference type="InterPro" id="IPR009057">
    <property type="entry name" value="Homeodomain-like_sf"/>
</dbReference>
<sequence length="655" mass="72070">MVSVNPNPAQGFYFFDPMNMGLPGVNSAPPANKVAPPLHVPPPPATSGAGNTTVYPEDPSKKIRKPYTITKSRESWTEQEHEKFDRDWKKIEAFVGSKTVIQIRSHAQKYFLKVQKNGTSEHVPPPRPKRKAAHPYPQKAPKTASVVPQVAGPYQSSSALHEPGYTYRRDSSSTPGNPVATASLSSWSYNSVPPVTVSQVTKDDAVLAGPTIVHNSCYSSSSESTPRTWSFGETIDRGDQWKQSRVLPDFAEVYSFIGSVFDPGTSGHLQKLKQMDPINLETVLLLMRNLSVNLASPDFEDHFLIMPSCDIALEFCISTLFFSTLEGPRVSNSVVHTMMFTLGNQQVQFQQHDKICESLTSGPSHAIDITREAIREGADAVIAVGGDGTLHEVVNGFFWDGKPVANWNTEAVHSTALGLIPLGTGSDFARTLGWKNDPREAIDRIARGVRSQIDVGVISREGEGSHYFINVADIHLSAKAGYYASRYKKFGNLCYVIGALQAFIGHHNQDLRIKVNEGEWQTLSQVTALCVGNAKYFGGGMKITPNADPHSGSLEVVILQDFKWYDFILKLHKLYNGTHLSLNNVTSRNVYTIEVDEISGGGNIFIQSDGEHLGFLPRNRESVIESDFGGDFGRWILGEMISRPPTPWPARGVKA</sequence>
<evidence type="ECO:0000256" key="3">
    <source>
        <dbReference type="ARBA" id="ARBA00022741"/>
    </source>
</evidence>
<comment type="subcellular location">
    <subcellularLocation>
        <location evidence="1">Nucleus</location>
    </subcellularLocation>
</comment>
<keyword evidence="3" id="KW-0547">Nucleotide-binding</keyword>
<reference evidence="12 13" key="1">
    <citation type="submission" date="2015-01" db="EMBL/GenBank/DDBJ databases">
        <title>Genome of allotetraploid Gossypium barbadense reveals genomic plasticity and fiber elongation in cotton evolution.</title>
        <authorList>
            <person name="Chen X."/>
            <person name="Liu X."/>
            <person name="Zhao B."/>
            <person name="Zheng H."/>
            <person name="Hu Y."/>
            <person name="Lu G."/>
            <person name="Yang C."/>
            <person name="Chen J."/>
            <person name="Shan C."/>
            <person name="Zhang L."/>
            <person name="Zhou Y."/>
            <person name="Wang L."/>
            <person name="Guo W."/>
            <person name="Bai Y."/>
            <person name="Ruan J."/>
            <person name="Shangguan X."/>
            <person name="Mao Y."/>
            <person name="Jiang J."/>
            <person name="Zhu Y."/>
            <person name="Lei J."/>
            <person name="Kang H."/>
            <person name="Chen S."/>
            <person name="He X."/>
            <person name="Wang R."/>
            <person name="Wang Y."/>
            <person name="Chen J."/>
            <person name="Wang L."/>
            <person name="Yu S."/>
            <person name="Wang B."/>
            <person name="Wei J."/>
            <person name="Song S."/>
            <person name="Lu X."/>
            <person name="Gao Z."/>
            <person name="Gu W."/>
            <person name="Deng X."/>
            <person name="Ma D."/>
            <person name="Wang S."/>
            <person name="Liang W."/>
            <person name="Fang L."/>
            <person name="Cai C."/>
            <person name="Zhu X."/>
            <person name="Zhou B."/>
            <person name="Zhang Y."/>
            <person name="Chen Z."/>
            <person name="Xu S."/>
            <person name="Zhu R."/>
            <person name="Wang S."/>
            <person name="Zhang T."/>
            <person name="Zhao G."/>
        </authorList>
    </citation>
    <scope>NUCLEOTIDE SEQUENCE [LARGE SCALE GENOMIC DNA]</scope>
    <source>
        <strain evidence="13">cv. Xinhai21</strain>
        <tissue evidence="12">Leaf</tissue>
    </source>
</reference>
<keyword evidence="4" id="KW-0418">Kinase</keyword>
<dbReference type="GO" id="GO:0003677">
    <property type="term" value="F:DNA binding"/>
    <property type="evidence" value="ECO:0007669"/>
    <property type="project" value="InterPro"/>
</dbReference>
<dbReference type="InterPro" id="IPR017438">
    <property type="entry name" value="ATP-NAD_kinase_N"/>
</dbReference>
<dbReference type="PANTHER" id="PTHR12358">
    <property type="entry name" value="SPHINGOSINE KINASE"/>
    <property type="match status" value="1"/>
</dbReference>
<keyword evidence="2" id="KW-0808">Transferase</keyword>
<keyword evidence="5" id="KW-0067">ATP-binding</keyword>
<proteinExistence type="predicted"/>
<dbReference type="GO" id="GO:0016301">
    <property type="term" value="F:kinase activity"/>
    <property type="evidence" value="ECO:0007669"/>
    <property type="project" value="UniProtKB-KW"/>
</dbReference>
<evidence type="ECO:0000256" key="5">
    <source>
        <dbReference type="ARBA" id="ARBA00022840"/>
    </source>
</evidence>
<dbReference type="GO" id="GO:0006665">
    <property type="term" value="P:sphingolipid metabolic process"/>
    <property type="evidence" value="ECO:0007669"/>
    <property type="project" value="UniProtKB-ARBA"/>
</dbReference>
<protein>
    <recommendedName>
        <fullName evidence="14">DAGKc domain-containing protein</fullName>
    </recommendedName>
</protein>
<evidence type="ECO:0000256" key="9">
    <source>
        <dbReference type="SAM" id="MobiDB-lite"/>
    </source>
</evidence>
<keyword evidence="8" id="KW-0539">Nucleus</keyword>
<dbReference type="SUPFAM" id="SSF111331">
    <property type="entry name" value="NAD kinase/diacylglycerol kinase-like"/>
    <property type="match status" value="1"/>
</dbReference>
<feature type="domain" description="DAGKc" evidence="10">
    <location>
        <begin position="350"/>
        <end position="462"/>
    </location>
</feature>
<dbReference type="PROSITE" id="PS50146">
    <property type="entry name" value="DAGK"/>
    <property type="match status" value="1"/>
</dbReference>
<organism evidence="12 13">
    <name type="scientific">Gossypium barbadense</name>
    <name type="common">Sea Island cotton</name>
    <name type="synonym">Hibiscus barbadensis</name>
    <dbReference type="NCBI Taxonomy" id="3634"/>
    <lineage>
        <taxon>Eukaryota</taxon>
        <taxon>Viridiplantae</taxon>
        <taxon>Streptophyta</taxon>
        <taxon>Embryophyta</taxon>
        <taxon>Tracheophyta</taxon>
        <taxon>Spermatophyta</taxon>
        <taxon>Magnoliopsida</taxon>
        <taxon>eudicotyledons</taxon>
        <taxon>Gunneridae</taxon>
        <taxon>Pentapetalae</taxon>
        <taxon>rosids</taxon>
        <taxon>malvids</taxon>
        <taxon>Malvales</taxon>
        <taxon>Malvaceae</taxon>
        <taxon>Malvoideae</taxon>
        <taxon>Gossypium</taxon>
    </lineage>
</organism>
<dbReference type="AlphaFoldDB" id="A0A2P5XN86"/>
<dbReference type="InterPro" id="IPR006447">
    <property type="entry name" value="Myb_dom_plants"/>
</dbReference>
<dbReference type="Pfam" id="PF00781">
    <property type="entry name" value="DAGK_cat"/>
    <property type="match status" value="1"/>
</dbReference>
<evidence type="ECO:0000256" key="2">
    <source>
        <dbReference type="ARBA" id="ARBA00022679"/>
    </source>
</evidence>
<dbReference type="PANTHER" id="PTHR12358:SF54">
    <property type="entry name" value="SPHINGOSINE KINASE RELATED PROTEIN"/>
    <property type="match status" value="1"/>
</dbReference>
<dbReference type="Gene3D" id="3.40.50.10330">
    <property type="entry name" value="Probable inorganic polyphosphate/atp-NAD kinase, domain 1"/>
    <property type="match status" value="1"/>
</dbReference>
<feature type="region of interest" description="Disordered" evidence="9">
    <location>
        <begin position="115"/>
        <end position="179"/>
    </location>
</feature>
<evidence type="ECO:0000256" key="6">
    <source>
        <dbReference type="ARBA" id="ARBA00023015"/>
    </source>
</evidence>
<feature type="domain" description="HTH myb-type" evidence="11">
    <location>
        <begin position="68"/>
        <end position="115"/>
    </location>
</feature>
<evidence type="ECO:0000313" key="12">
    <source>
        <dbReference type="EMBL" id="PPS04781.1"/>
    </source>
</evidence>
<evidence type="ECO:0000256" key="7">
    <source>
        <dbReference type="ARBA" id="ARBA00023163"/>
    </source>
</evidence>
<keyword evidence="6" id="KW-0805">Transcription regulation</keyword>
<dbReference type="GO" id="GO:0016020">
    <property type="term" value="C:membrane"/>
    <property type="evidence" value="ECO:0007669"/>
    <property type="project" value="GOC"/>
</dbReference>
<dbReference type="InterPro" id="IPR045540">
    <property type="entry name" value="YegS/DAGK_C"/>
</dbReference>
<dbReference type="Proteomes" id="UP000239757">
    <property type="component" value="Unassembled WGS sequence"/>
</dbReference>
<gene>
    <name evidence="12" type="ORF">GOBAR_AA15888</name>
</gene>
<name>A0A2P5XN86_GOSBA</name>
<dbReference type="GO" id="GO:0005524">
    <property type="term" value="F:ATP binding"/>
    <property type="evidence" value="ECO:0007669"/>
    <property type="project" value="UniProtKB-KW"/>
</dbReference>
<dbReference type="EMBL" id="KZ664550">
    <property type="protein sequence ID" value="PPS04781.1"/>
    <property type="molecule type" value="Genomic_DNA"/>
</dbReference>
<dbReference type="CDD" id="cd00167">
    <property type="entry name" value="SANT"/>
    <property type="match status" value="1"/>
</dbReference>
<evidence type="ECO:0000259" key="11">
    <source>
        <dbReference type="PROSITE" id="PS51294"/>
    </source>
</evidence>
<dbReference type="PROSITE" id="PS51294">
    <property type="entry name" value="HTH_MYB"/>
    <property type="match status" value="1"/>
</dbReference>
<dbReference type="Gene3D" id="2.60.200.40">
    <property type="match status" value="1"/>
</dbReference>
<dbReference type="InterPro" id="IPR016064">
    <property type="entry name" value="NAD/diacylglycerol_kinase_sf"/>
</dbReference>
<evidence type="ECO:0000259" key="10">
    <source>
        <dbReference type="PROSITE" id="PS50146"/>
    </source>
</evidence>
<dbReference type="NCBIfam" id="TIGR01557">
    <property type="entry name" value="myb_SHAQKYF"/>
    <property type="match status" value="1"/>
</dbReference>